<name>A0A7H1QDD9_9ACTN</name>
<proteinExistence type="predicted"/>
<dbReference type="AlphaFoldDB" id="A0A7H1QDD9"/>
<dbReference type="EMBL" id="CP051008">
    <property type="protein sequence ID" value="QNT98319.1"/>
    <property type="molecule type" value="Genomic_DNA"/>
</dbReference>
<evidence type="ECO:0000313" key="2">
    <source>
        <dbReference type="Proteomes" id="UP000516422"/>
    </source>
</evidence>
<accession>A0A7H1QDD9</accession>
<sequence>MPATRNRPSQLSVLRYGAFVSRTAEQRVTSYAPTVRNLVHDHFGRRPLGAVTIILTKPRLLLSLANEAQGEAAGVPENTWKSVGVQQSIIGKPTDFRVATVIAPKGAMWMLINAPKMRDPKQLKLSLLRGFVEVDQLIRSGARDNRVAWVRHEMKVNPLSKRQANKLQAQILADGAEAERITADLARRM</sequence>
<protein>
    <submittedName>
        <fullName evidence="1">Uncharacterized protein</fullName>
    </submittedName>
</protein>
<dbReference type="GeneID" id="91467562"/>
<geneLocation type="plasmid" evidence="1 2">
    <name>pSGRIFU2</name>
</geneLocation>
<dbReference type="RefSeq" id="WP_157854657.1">
    <property type="nucleotide sequence ID" value="NZ_CP051008.1"/>
</dbReference>
<dbReference type="Proteomes" id="UP000516422">
    <property type="component" value="Plasmid pSGRIFU2"/>
</dbReference>
<evidence type="ECO:0000313" key="1">
    <source>
        <dbReference type="EMBL" id="QNT98319.1"/>
    </source>
</evidence>
<dbReference type="KEGG" id="sgf:HEP81_08091"/>
<keyword evidence="1" id="KW-0614">Plasmid</keyword>
<gene>
    <name evidence="1" type="ORF">HEP81_08091</name>
</gene>
<organism evidence="1 2">
    <name type="scientific">Streptomyces griseofuscus</name>
    <dbReference type="NCBI Taxonomy" id="146922"/>
    <lineage>
        <taxon>Bacteria</taxon>
        <taxon>Bacillati</taxon>
        <taxon>Actinomycetota</taxon>
        <taxon>Actinomycetes</taxon>
        <taxon>Kitasatosporales</taxon>
        <taxon>Streptomycetaceae</taxon>
        <taxon>Streptomyces</taxon>
    </lineage>
</organism>
<reference evidence="1 2" key="1">
    <citation type="submission" date="2020-04" db="EMBL/GenBank/DDBJ databases">
        <title>Characterization and engineering of Streptomyces griseofuscus DSM40191 as a potential heterologous host for expression of BGCs.</title>
        <authorList>
            <person name="Gren T."/>
            <person name="Whitford C.M."/>
            <person name="Mohite O.S."/>
            <person name="Joergensen T.S."/>
            <person name="Nielsen J.B."/>
            <person name="Lee S.Y."/>
            <person name="Weber T."/>
        </authorList>
    </citation>
    <scope>NUCLEOTIDE SEQUENCE [LARGE SCALE GENOMIC DNA]</scope>
    <source>
        <strain evidence="1 2">DSM 40191</strain>
        <plasmid evidence="1 2">pSGRIFU2</plasmid>
    </source>
</reference>